<name>A0A0E9X6W7_ANGAN</name>
<reference evidence="1" key="2">
    <citation type="journal article" date="2015" name="Fish Shellfish Immunol.">
        <title>Early steps in the European eel (Anguilla anguilla)-Vibrio vulnificus interaction in the gills: Role of the RtxA13 toxin.</title>
        <authorList>
            <person name="Callol A."/>
            <person name="Pajuelo D."/>
            <person name="Ebbesson L."/>
            <person name="Teles M."/>
            <person name="MacKenzie S."/>
            <person name="Amaro C."/>
        </authorList>
    </citation>
    <scope>NUCLEOTIDE SEQUENCE</scope>
</reference>
<proteinExistence type="predicted"/>
<sequence length="67" mass="7827">MSSHVIPMAKTQIVIYKIVSFHKQNGLHLIHNTLLFLNIRFPQPCWKCNLFDYSENIVSSYKAPLTH</sequence>
<accession>A0A0E9X6W7</accession>
<reference evidence="1" key="1">
    <citation type="submission" date="2014-11" db="EMBL/GenBank/DDBJ databases">
        <authorList>
            <person name="Amaro Gonzalez C."/>
        </authorList>
    </citation>
    <scope>NUCLEOTIDE SEQUENCE</scope>
</reference>
<dbReference type="AlphaFoldDB" id="A0A0E9X6W7"/>
<dbReference type="EMBL" id="GBXM01011149">
    <property type="protein sequence ID" value="JAH97428.1"/>
    <property type="molecule type" value="Transcribed_RNA"/>
</dbReference>
<protein>
    <submittedName>
        <fullName evidence="1">Uncharacterized protein</fullName>
    </submittedName>
</protein>
<organism evidence="1">
    <name type="scientific">Anguilla anguilla</name>
    <name type="common">European freshwater eel</name>
    <name type="synonym">Muraena anguilla</name>
    <dbReference type="NCBI Taxonomy" id="7936"/>
    <lineage>
        <taxon>Eukaryota</taxon>
        <taxon>Metazoa</taxon>
        <taxon>Chordata</taxon>
        <taxon>Craniata</taxon>
        <taxon>Vertebrata</taxon>
        <taxon>Euteleostomi</taxon>
        <taxon>Actinopterygii</taxon>
        <taxon>Neopterygii</taxon>
        <taxon>Teleostei</taxon>
        <taxon>Anguilliformes</taxon>
        <taxon>Anguillidae</taxon>
        <taxon>Anguilla</taxon>
    </lineage>
</organism>
<evidence type="ECO:0000313" key="1">
    <source>
        <dbReference type="EMBL" id="JAH97428.1"/>
    </source>
</evidence>